<dbReference type="InterPro" id="IPR018762">
    <property type="entry name" value="ChpT_C"/>
</dbReference>
<sequence length="213" mass="22515">MIENTKLTALVASRICHDMVEPMSAIIQGLEMIKDGDGKPDPDALSLLDHGVGKAWAKLEFFRFAMAGAMAEGDSELEEGHAVATKLYSVLKSELIWSAPAVKMPRPAVRVIVNLLLIANECLPRGGTVEITASKQGDVGEVIVTATGPRGKLKDATFAALKGEGDDLNGHTIQPTLTGLLARQGGVELSARETAGEAANKIELIARSASFQL</sequence>
<dbReference type="RefSeq" id="WP_066768943.1">
    <property type="nucleotide sequence ID" value="NZ_CP013244.1"/>
</dbReference>
<reference evidence="2 3" key="1">
    <citation type="submission" date="2015-11" db="EMBL/GenBank/DDBJ databases">
        <title>Whole-Genome Sequence of Candidatus Oderbacter manganicum from the National Park Lower Oder Valley, Germany.</title>
        <authorList>
            <person name="Braun B."/>
            <person name="Liere K."/>
            <person name="Szewzyk U."/>
        </authorList>
    </citation>
    <scope>NUCLEOTIDE SEQUENCE [LARGE SCALE GENOMIC DNA]</scope>
    <source>
        <strain evidence="2 3">OTSz_A_272</strain>
    </source>
</reference>
<keyword evidence="3" id="KW-1185">Reference proteome</keyword>
<feature type="domain" description="Histidine phosphotransferase ChpT C-terminal" evidence="1">
    <location>
        <begin position="79"/>
        <end position="193"/>
    </location>
</feature>
<dbReference type="AlphaFoldDB" id="A0A1B1AG25"/>
<dbReference type="STRING" id="1759059.ATE48_06045"/>
<dbReference type="InParanoid" id="A0A1B1AG25"/>
<proteinExistence type="predicted"/>
<dbReference type="Gene3D" id="1.10.287.130">
    <property type="match status" value="1"/>
</dbReference>
<dbReference type="InterPro" id="IPR036890">
    <property type="entry name" value="HATPase_C_sf"/>
</dbReference>
<accession>A0A1B1AG25</accession>
<dbReference type="Proteomes" id="UP000092498">
    <property type="component" value="Chromosome"/>
</dbReference>
<organism evidence="2 3">
    <name type="scientific">Candidatus Viadribacter manganicus</name>
    <dbReference type="NCBI Taxonomy" id="1759059"/>
    <lineage>
        <taxon>Bacteria</taxon>
        <taxon>Pseudomonadati</taxon>
        <taxon>Pseudomonadota</taxon>
        <taxon>Alphaproteobacteria</taxon>
        <taxon>Hyphomonadales</taxon>
        <taxon>Hyphomonadaceae</taxon>
        <taxon>Candidatus Viadribacter</taxon>
    </lineage>
</organism>
<evidence type="ECO:0000313" key="2">
    <source>
        <dbReference type="EMBL" id="ANP45510.1"/>
    </source>
</evidence>
<evidence type="ECO:0000259" key="1">
    <source>
        <dbReference type="Pfam" id="PF10090"/>
    </source>
</evidence>
<name>A0A1B1AG25_9PROT</name>
<dbReference type="EMBL" id="CP013244">
    <property type="protein sequence ID" value="ANP45510.1"/>
    <property type="molecule type" value="Genomic_DNA"/>
</dbReference>
<dbReference type="OrthoDB" id="9803702at2"/>
<dbReference type="KEGG" id="cbot:ATE48_06045"/>
<dbReference type="Pfam" id="PF10090">
    <property type="entry name" value="HPTransfase"/>
    <property type="match status" value="1"/>
</dbReference>
<gene>
    <name evidence="2" type="ORF">ATE48_06045</name>
</gene>
<evidence type="ECO:0000313" key="3">
    <source>
        <dbReference type="Proteomes" id="UP000092498"/>
    </source>
</evidence>
<protein>
    <recommendedName>
        <fullName evidence="1">Histidine phosphotransferase ChpT C-terminal domain-containing protein</fullName>
    </recommendedName>
</protein>
<dbReference type="Gene3D" id="3.30.565.10">
    <property type="entry name" value="Histidine kinase-like ATPase, C-terminal domain"/>
    <property type="match status" value="1"/>
</dbReference>